<evidence type="ECO:0000313" key="1">
    <source>
        <dbReference type="EMBL" id="RVT97418.1"/>
    </source>
</evidence>
<sequence>MRRSIPITDHSNLVAVAALGRAGWYLIALDPRLRPLHRAGFSGPAETERAALHLLRRARRQESHAHA</sequence>
<organism evidence="1 2">
    <name type="scientific">Rhodovarius crocodyli</name>
    <dbReference type="NCBI Taxonomy" id="1979269"/>
    <lineage>
        <taxon>Bacteria</taxon>
        <taxon>Pseudomonadati</taxon>
        <taxon>Pseudomonadota</taxon>
        <taxon>Alphaproteobacteria</taxon>
        <taxon>Acetobacterales</taxon>
        <taxon>Roseomonadaceae</taxon>
        <taxon>Rhodovarius</taxon>
    </lineage>
</organism>
<accession>A0A437MID7</accession>
<proteinExistence type="predicted"/>
<dbReference type="RefSeq" id="WP_127786646.1">
    <property type="nucleotide sequence ID" value="NZ_SACL01000002.1"/>
</dbReference>
<reference evidence="1 2" key="1">
    <citation type="submission" date="2019-01" db="EMBL/GenBank/DDBJ databases">
        <authorList>
            <person name="Chen W.-M."/>
        </authorList>
    </citation>
    <scope>NUCLEOTIDE SEQUENCE [LARGE SCALE GENOMIC DNA]</scope>
    <source>
        <strain evidence="1 2">CCP-6</strain>
    </source>
</reference>
<dbReference type="AlphaFoldDB" id="A0A437MID7"/>
<dbReference type="Proteomes" id="UP000282957">
    <property type="component" value="Unassembled WGS sequence"/>
</dbReference>
<dbReference type="EMBL" id="SACL01000002">
    <property type="protein sequence ID" value="RVT97418.1"/>
    <property type="molecule type" value="Genomic_DNA"/>
</dbReference>
<keyword evidence="2" id="KW-1185">Reference proteome</keyword>
<gene>
    <name evidence="1" type="ORF">EOD42_06180</name>
</gene>
<protein>
    <submittedName>
        <fullName evidence="1">Uncharacterized protein</fullName>
    </submittedName>
</protein>
<evidence type="ECO:0000313" key="2">
    <source>
        <dbReference type="Proteomes" id="UP000282957"/>
    </source>
</evidence>
<dbReference type="OrthoDB" id="7283841at2"/>
<name>A0A437MID7_9PROT</name>
<comment type="caution">
    <text evidence="1">The sequence shown here is derived from an EMBL/GenBank/DDBJ whole genome shotgun (WGS) entry which is preliminary data.</text>
</comment>